<protein>
    <submittedName>
        <fullName evidence="2">Uncharacterized protein</fullName>
    </submittedName>
</protein>
<dbReference type="Proteomes" id="UP000054978">
    <property type="component" value="Unassembled WGS sequence"/>
</dbReference>
<accession>A0A158E195</accession>
<evidence type="ECO:0000313" key="3">
    <source>
        <dbReference type="Proteomes" id="UP000054978"/>
    </source>
</evidence>
<gene>
    <name evidence="2" type="ORF">AWB83_06276</name>
</gene>
<dbReference type="AlphaFoldDB" id="A0A158E195"/>
<feature type="region of interest" description="Disordered" evidence="1">
    <location>
        <begin position="37"/>
        <end position="76"/>
    </location>
</feature>
<evidence type="ECO:0000256" key="1">
    <source>
        <dbReference type="SAM" id="MobiDB-lite"/>
    </source>
</evidence>
<evidence type="ECO:0000313" key="2">
    <source>
        <dbReference type="EMBL" id="SAL00671.1"/>
    </source>
</evidence>
<sequence length="76" mass="8048">MLPLLSFHTLAARRGDGLKPELLALLARHAESGIGLSAGIDAESTGTPSHDTHPTSDPPQEQSSWQATNTSSSRDR</sequence>
<keyword evidence="3" id="KW-1185">Reference proteome</keyword>
<reference evidence="2" key="1">
    <citation type="submission" date="2016-01" db="EMBL/GenBank/DDBJ databases">
        <authorList>
            <person name="Peeters C."/>
        </authorList>
    </citation>
    <scope>NUCLEOTIDE SEQUENCE [LARGE SCALE GENOMIC DNA]</scope>
    <source>
        <strain evidence="2">LMG 29326</strain>
    </source>
</reference>
<name>A0A158E195_9BURK</name>
<comment type="caution">
    <text evidence="2">The sequence shown here is derived from an EMBL/GenBank/DDBJ whole genome shotgun (WGS) entry which is preliminary data.</text>
</comment>
<dbReference type="EMBL" id="FCOB02000044">
    <property type="protein sequence ID" value="SAL00671.1"/>
    <property type="molecule type" value="Genomic_DNA"/>
</dbReference>
<proteinExistence type="predicted"/>
<feature type="compositionally biased region" description="Polar residues" evidence="1">
    <location>
        <begin position="58"/>
        <end position="76"/>
    </location>
</feature>
<dbReference type="STRING" id="1777144.AWB83_06276"/>
<organism evidence="2 3">
    <name type="scientific">Caballeronia ptereochthonis</name>
    <dbReference type="NCBI Taxonomy" id="1777144"/>
    <lineage>
        <taxon>Bacteria</taxon>
        <taxon>Pseudomonadati</taxon>
        <taxon>Pseudomonadota</taxon>
        <taxon>Betaproteobacteria</taxon>
        <taxon>Burkholderiales</taxon>
        <taxon>Burkholderiaceae</taxon>
        <taxon>Caballeronia</taxon>
    </lineage>
</organism>